<dbReference type="Proteomes" id="UP000674318">
    <property type="component" value="Chromosome 35"/>
</dbReference>
<evidence type="ECO:0000313" key="3">
    <source>
        <dbReference type="Proteomes" id="UP000674318"/>
    </source>
</evidence>
<keyword evidence="3" id="KW-1185">Reference proteome</keyword>
<dbReference type="AlphaFoldDB" id="A0A836HJG2"/>
<accession>A0A836HJG2</accession>
<sequence length="142" mass="15579">MKHFFSMISPLSDSSDGFRPLLSHFLATGDNTSSLLCGVVDLSPWVTHAGTFTQELPLLDDSRAVHSTAPPLPVSVPSVPSTPEPVETPNNLWLLGILVLSILSFVALCADIGVLYWIVPKRRRLKERARELKLRAAEHEPA</sequence>
<proteinExistence type="predicted"/>
<keyword evidence="1" id="KW-0812">Transmembrane</keyword>
<feature type="transmembrane region" description="Helical" evidence="1">
    <location>
        <begin position="92"/>
        <end position="119"/>
    </location>
</feature>
<evidence type="ECO:0000313" key="2">
    <source>
        <dbReference type="EMBL" id="KAG5492699.1"/>
    </source>
</evidence>
<reference evidence="2 3" key="1">
    <citation type="submission" date="2021-02" db="EMBL/GenBank/DDBJ databases">
        <title>Porcisia hertigi Genome sequencing and assembly.</title>
        <authorList>
            <person name="Almutairi H."/>
            <person name="Gatherer D."/>
        </authorList>
    </citation>
    <scope>NUCLEOTIDE SEQUENCE [LARGE SCALE GENOMIC DNA]</scope>
    <source>
        <strain evidence="2 3">C119</strain>
    </source>
</reference>
<dbReference type="KEGG" id="phet:94287403"/>
<keyword evidence="1" id="KW-1133">Transmembrane helix</keyword>
<comment type="caution">
    <text evidence="2">The sequence shown here is derived from an EMBL/GenBank/DDBJ whole genome shotgun (WGS) entry which is preliminary data.</text>
</comment>
<gene>
    <name evidence="2" type="ORF">JKF63_01279</name>
</gene>
<keyword evidence="1" id="KW-0472">Membrane</keyword>
<organism evidence="2 3">
    <name type="scientific">Porcisia hertigi</name>
    <dbReference type="NCBI Taxonomy" id="2761500"/>
    <lineage>
        <taxon>Eukaryota</taxon>
        <taxon>Discoba</taxon>
        <taxon>Euglenozoa</taxon>
        <taxon>Kinetoplastea</taxon>
        <taxon>Metakinetoplastina</taxon>
        <taxon>Trypanosomatida</taxon>
        <taxon>Trypanosomatidae</taxon>
        <taxon>Leishmaniinae</taxon>
        <taxon>Porcisia</taxon>
    </lineage>
</organism>
<name>A0A836HJG2_9TRYP</name>
<dbReference type="GeneID" id="94287403"/>
<dbReference type="EMBL" id="JAFJZO010000035">
    <property type="protein sequence ID" value="KAG5492699.1"/>
    <property type="molecule type" value="Genomic_DNA"/>
</dbReference>
<dbReference type="RefSeq" id="XP_067753483.1">
    <property type="nucleotide sequence ID" value="XM_067897326.1"/>
</dbReference>
<protein>
    <submittedName>
        <fullName evidence="2">Uncharacterized protein</fullName>
    </submittedName>
</protein>
<evidence type="ECO:0000256" key="1">
    <source>
        <dbReference type="SAM" id="Phobius"/>
    </source>
</evidence>
<dbReference type="OrthoDB" id="257965at2759"/>